<dbReference type="HOGENOM" id="CLU_1251697_0_0_1"/>
<evidence type="ECO:0000256" key="1">
    <source>
        <dbReference type="SAM" id="Phobius"/>
    </source>
</evidence>
<dbReference type="PANTHER" id="PTHR12107:SF0">
    <property type="entry name" value="STARGAZIN (MAMMALIAN CALCIUM CHANNEL) HOMOLOG"/>
    <property type="match status" value="1"/>
</dbReference>
<keyword evidence="1" id="KW-1133">Transmembrane helix</keyword>
<dbReference type="EnsemblMetazoa" id="CapteT214646">
    <property type="protein sequence ID" value="CapteP214646"/>
    <property type="gene ID" value="CapteG214646"/>
</dbReference>
<keyword evidence="1" id="KW-0472">Membrane</keyword>
<evidence type="ECO:0000313" key="4">
    <source>
        <dbReference type="Proteomes" id="UP000014760"/>
    </source>
</evidence>
<name>R7UGD6_CAPTE</name>
<dbReference type="AlphaFoldDB" id="R7UGD6"/>
<organism evidence="2">
    <name type="scientific">Capitella teleta</name>
    <name type="common">Polychaete worm</name>
    <dbReference type="NCBI Taxonomy" id="283909"/>
    <lineage>
        <taxon>Eukaryota</taxon>
        <taxon>Metazoa</taxon>
        <taxon>Spiralia</taxon>
        <taxon>Lophotrochozoa</taxon>
        <taxon>Annelida</taxon>
        <taxon>Polychaeta</taxon>
        <taxon>Sedentaria</taxon>
        <taxon>Scolecida</taxon>
        <taxon>Capitellidae</taxon>
        <taxon>Capitella</taxon>
    </lineage>
</organism>
<dbReference type="GO" id="GO:0099590">
    <property type="term" value="P:neurotransmitter receptor internalization"/>
    <property type="evidence" value="ECO:0007669"/>
    <property type="project" value="TreeGrafter"/>
</dbReference>
<dbReference type="GO" id="GO:0098970">
    <property type="term" value="P:postsynaptic neurotransmitter receptor diffusion trapping"/>
    <property type="evidence" value="ECO:0007669"/>
    <property type="project" value="TreeGrafter"/>
</dbReference>
<dbReference type="STRING" id="283909.R7UGD6"/>
<dbReference type="PANTHER" id="PTHR12107">
    <property type="entry name" value="VOLTAGE-DEPENDENT CALCIUM CHANNEL GAMMA SUBUNIT"/>
    <property type="match status" value="1"/>
</dbReference>
<keyword evidence="1" id="KW-0812">Transmembrane</keyword>
<dbReference type="GO" id="GO:0051968">
    <property type="term" value="P:positive regulation of synaptic transmission, glutamatergic"/>
    <property type="evidence" value="ECO:0007669"/>
    <property type="project" value="TreeGrafter"/>
</dbReference>
<dbReference type="EMBL" id="AMQN01001349">
    <property type="status" value="NOT_ANNOTATED_CDS"/>
    <property type="molecule type" value="Genomic_DNA"/>
</dbReference>
<feature type="transmembrane region" description="Helical" evidence="1">
    <location>
        <begin position="62"/>
        <end position="81"/>
    </location>
</feature>
<reference evidence="4" key="1">
    <citation type="submission" date="2012-12" db="EMBL/GenBank/DDBJ databases">
        <authorList>
            <person name="Hellsten U."/>
            <person name="Grimwood J."/>
            <person name="Chapman J.A."/>
            <person name="Shapiro H."/>
            <person name="Aerts A."/>
            <person name="Otillar R.P."/>
            <person name="Terry A.Y."/>
            <person name="Boore J.L."/>
            <person name="Simakov O."/>
            <person name="Marletaz F."/>
            <person name="Cho S.-J."/>
            <person name="Edsinger-Gonzales E."/>
            <person name="Havlak P."/>
            <person name="Kuo D.-H."/>
            <person name="Larsson T."/>
            <person name="Lv J."/>
            <person name="Arendt D."/>
            <person name="Savage R."/>
            <person name="Osoegawa K."/>
            <person name="de Jong P."/>
            <person name="Lindberg D.R."/>
            <person name="Seaver E.C."/>
            <person name="Weisblat D.A."/>
            <person name="Putnam N.H."/>
            <person name="Grigoriev I.V."/>
            <person name="Rokhsar D.S."/>
        </authorList>
    </citation>
    <scope>NUCLEOTIDE SEQUENCE</scope>
    <source>
        <strain evidence="4">I ESC-2004</strain>
    </source>
</reference>
<dbReference type="GO" id="GO:0016247">
    <property type="term" value="F:channel regulator activity"/>
    <property type="evidence" value="ECO:0007669"/>
    <property type="project" value="TreeGrafter"/>
</dbReference>
<dbReference type="OMA" id="NIRQDCK"/>
<dbReference type="InterPro" id="IPR051072">
    <property type="entry name" value="CACNG_subunit"/>
</dbReference>
<gene>
    <name evidence="2" type="ORF">CAPTEDRAFT_214646</name>
</gene>
<reference evidence="3" key="3">
    <citation type="submission" date="2015-06" db="UniProtKB">
        <authorList>
            <consortium name="EnsemblMetazoa"/>
        </authorList>
    </citation>
    <scope>IDENTIFICATION</scope>
</reference>
<feature type="transmembrane region" description="Helical" evidence="1">
    <location>
        <begin position="143"/>
        <end position="163"/>
    </location>
</feature>
<keyword evidence="4" id="KW-1185">Reference proteome</keyword>
<dbReference type="EMBL" id="KB301771">
    <property type="protein sequence ID" value="ELU05143.1"/>
    <property type="molecule type" value="Genomic_DNA"/>
</dbReference>
<proteinExistence type="predicted"/>
<dbReference type="OrthoDB" id="5917530at2759"/>
<feature type="transmembrane region" description="Helical" evidence="1">
    <location>
        <begin position="93"/>
        <end position="115"/>
    </location>
</feature>
<evidence type="ECO:0000313" key="2">
    <source>
        <dbReference type="EMBL" id="ELU05143.1"/>
    </source>
</evidence>
<dbReference type="GO" id="GO:0005245">
    <property type="term" value="F:voltage-gated calcium channel activity"/>
    <property type="evidence" value="ECO:0007669"/>
    <property type="project" value="TreeGrafter"/>
</dbReference>
<reference evidence="2 4" key="2">
    <citation type="journal article" date="2013" name="Nature">
        <title>Insights into bilaterian evolution from three spiralian genomes.</title>
        <authorList>
            <person name="Simakov O."/>
            <person name="Marletaz F."/>
            <person name="Cho S.J."/>
            <person name="Edsinger-Gonzales E."/>
            <person name="Havlak P."/>
            <person name="Hellsten U."/>
            <person name="Kuo D.H."/>
            <person name="Larsson T."/>
            <person name="Lv J."/>
            <person name="Arendt D."/>
            <person name="Savage R."/>
            <person name="Osoegawa K."/>
            <person name="de Jong P."/>
            <person name="Grimwood J."/>
            <person name="Chapman J.A."/>
            <person name="Shapiro H."/>
            <person name="Aerts A."/>
            <person name="Otillar R.P."/>
            <person name="Terry A.Y."/>
            <person name="Boore J.L."/>
            <person name="Grigoriev I.V."/>
            <person name="Lindberg D.R."/>
            <person name="Seaver E.C."/>
            <person name="Weisblat D.A."/>
            <person name="Putnam N.H."/>
            <person name="Rokhsar D.S."/>
        </authorList>
    </citation>
    <scope>NUCLEOTIDE SEQUENCE</scope>
    <source>
        <strain evidence="2 4">I ESC-2004</strain>
    </source>
</reference>
<accession>R7UGD6</accession>
<protein>
    <submittedName>
        <fullName evidence="2 3">Uncharacterized protein</fullName>
    </submittedName>
</protein>
<dbReference type="GO" id="GO:0032281">
    <property type="term" value="C:AMPA glutamate receptor complex"/>
    <property type="evidence" value="ECO:0007669"/>
    <property type="project" value="TreeGrafter"/>
</dbReference>
<dbReference type="GO" id="GO:0019226">
    <property type="term" value="P:transmission of nerve impulse"/>
    <property type="evidence" value="ECO:0007669"/>
    <property type="project" value="TreeGrafter"/>
</dbReference>
<dbReference type="Gene3D" id="1.20.140.150">
    <property type="match status" value="1"/>
</dbReference>
<dbReference type="GO" id="GO:0098839">
    <property type="term" value="C:postsynaptic density membrane"/>
    <property type="evidence" value="ECO:0007669"/>
    <property type="project" value="TreeGrafter"/>
</dbReference>
<dbReference type="GO" id="GO:0098943">
    <property type="term" value="P:neurotransmitter receptor transport, postsynaptic endosome to lysosome"/>
    <property type="evidence" value="ECO:0007669"/>
    <property type="project" value="TreeGrafter"/>
</dbReference>
<sequence length="221" mass="24785">MVVRRTTLSVGLYMLLRLRQIDSLQLEAIPRCFTPDFFQQDWLQGSKESDTTNAIIRGTRKAALTLLVSYVLLIIGVINGIRGTLTRNKHAVLGAVFFVLSGLFLLTSILLYMLAVNDEVGHRPKPAPGDPGPQFSYTYNWSMWHAVSSYIFVNMSAVVIVYLSQRRMKEEGEDKEKDPDEFAMAAMKRLVQLVNIAGRRPPSGSAGNRFEMVEVSPITVM</sequence>
<dbReference type="Proteomes" id="UP000014760">
    <property type="component" value="Unassembled WGS sequence"/>
</dbReference>
<evidence type="ECO:0000313" key="3">
    <source>
        <dbReference type="EnsemblMetazoa" id="CapteP214646"/>
    </source>
</evidence>